<dbReference type="SUPFAM" id="SSF46955">
    <property type="entry name" value="Putative DNA-binding domain"/>
    <property type="match status" value="1"/>
</dbReference>
<proteinExistence type="predicted"/>
<reference evidence="3 4" key="1">
    <citation type="submission" date="2016-11" db="EMBL/GenBank/DDBJ databases">
        <authorList>
            <person name="Jaros S."/>
            <person name="Januszkiewicz K."/>
            <person name="Wedrychowicz H."/>
        </authorList>
    </citation>
    <scope>NUCLEOTIDE SEQUENCE [LARGE SCALE GENOMIC DNA]</scope>
    <source>
        <strain evidence="3 4">CGMCC 4.5723</strain>
    </source>
</reference>
<dbReference type="Pfam" id="PF13411">
    <property type="entry name" value="MerR_1"/>
    <property type="match status" value="1"/>
</dbReference>
<dbReference type="GO" id="GO:0003700">
    <property type="term" value="F:DNA-binding transcription factor activity"/>
    <property type="evidence" value="ECO:0007669"/>
    <property type="project" value="InterPro"/>
</dbReference>
<evidence type="ECO:0000259" key="2">
    <source>
        <dbReference type="PROSITE" id="PS50937"/>
    </source>
</evidence>
<keyword evidence="4" id="KW-1185">Reference proteome</keyword>
<accession>A0A1M6ATH1</accession>
<dbReference type="OrthoDB" id="7849865at2"/>
<dbReference type="PANTHER" id="PTHR30204:SF97">
    <property type="entry name" value="MERR FAMILY REGULATORY PROTEIN"/>
    <property type="match status" value="1"/>
</dbReference>
<feature type="domain" description="HTH merR-type" evidence="2">
    <location>
        <begin position="1"/>
        <end position="72"/>
    </location>
</feature>
<keyword evidence="1 3" id="KW-0238">DNA-binding</keyword>
<dbReference type="RefSeq" id="WP_073373782.1">
    <property type="nucleotide sequence ID" value="NZ_FQZK01000001.1"/>
</dbReference>
<dbReference type="Proteomes" id="UP000184452">
    <property type="component" value="Unassembled WGS sequence"/>
</dbReference>
<dbReference type="PANTHER" id="PTHR30204">
    <property type="entry name" value="REDOX-CYCLING DRUG-SENSING TRANSCRIPTIONAL ACTIVATOR SOXR"/>
    <property type="match status" value="1"/>
</dbReference>
<organism evidence="3 4">
    <name type="scientific">Nocardiopsis flavescens</name>
    <dbReference type="NCBI Taxonomy" id="758803"/>
    <lineage>
        <taxon>Bacteria</taxon>
        <taxon>Bacillati</taxon>
        <taxon>Actinomycetota</taxon>
        <taxon>Actinomycetes</taxon>
        <taxon>Streptosporangiales</taxon>
        <taxon>Nocardiopsidaceae</taxon>
        <taxon>Nocardiopsis</taxon>
    </lineage>
</organism>
<dbReference type="PROSITE" id="PS50937">
    <property type="entry name" value="HTH_MERR_2"/>
    <property type="match status" value="1"/>
</dbReference>
<gene>
    <name evidence="3" type="ORF">SAMN05421803_10199</name>
</gene>
<evidence type="ECO:0000313" key="3">
    <source>
        <dbReference type="EMBL" id="SHI39513.1"/>
    </source>
</evidence>
<dbReference type="STRING" id="758803.SAMN05421803_10199"/>
<dbReference type="InterPro" id="IPR000551">
    <property type="entry name" value="MerR-type_HTH_dom"/>
</dbReference>
<dbReference type="GO" id="GO:0003677">
    <property type="term" value="F:DNA binding"/>
    <property type="evidence" value="ECO:0007669"/>
    <property type="project" value="UniProtKB-KW"/>
</dbReference>
<sequence length="295" mass="32504">MSLFIKDFSEISDLSPQTLRFYHSEGLLVPAEVDEATGYRYYEMDQVETALLVSALREAGLSVRDVRRALDEPDSAADLLRAHAETQRRRRAAEDEAMATARDLLASWPEVEHKKVPGETVLSAFAPAVPVERRPGQPDRYDWTEVAVVAEATAGELRALAREHGAAVAGTPWFTMALETPEQKERFSDPEGPHWLVKLPVVADAEVRAALAEKVDVQEFAAREEVSVRMPGRHTAAKYSMAGVQLVAHQPPEGYFAALGETRHLLHAEGIETAMPLRPVGEVEDDDDEGGEDEA</sequence>
<dbReference type="InterPro" id="IPR009061">
    <property type="entry name" value="DNA-bd_dom_put_sf"/>
</dbReference>
<dbReference type="Gene3D" id="1.10.1660.10">
    <property type="match status" value="1"/>
</dbReference>
<dbReference type="InterPro" id="IPR047057">
    <property type="entry name" value="MerR_fam"/>
</dbReference>
<dbReference type="AlphaFoldDB" id="A0A1M6ATH1"/>
<name>A0A1M6ATH1_9ACTN</name>
<evidence type="ECO:0000313" key="4">
    <source>
        <dbReference type="Proteomes" id="UP000184452"/>
    </source>
</evidence>
<dbReference type="SMART" id="SM00422">
    <property type="entry name" value="HTH_MERR"/>
    <property type="match status" value="1"/>
</dbReference>
<protein>
    <submittedName>
        <fullName evidence="3">DNA-binding transcriptional regulator, MerR family</fullName>
    </submittedName>
</protein>
<evidence type="ECO:0000256" key="1">
    <source>
        <dbReference type="ARBA" id="ARBA00023125"/>
    </source>
</evidence>
<dbReference type="EMBL" id="FQZK01000001">
    <property type="protein sequence ID" value="SHI39513.1"/>
    <property type="molecule type" value="Genomic_DNA"/>
</dbReference>